<evidence type="ECO:0000313" key="7">
    <source>
        <dbReference type="EMBL" id="ROO25862.1"/>
    </source>
</evidence>
<feature type="chain" id="PRO_5019597270" description="Tol-Pal system protein TolB" evidence="5">
    <location>
        <begin position="29"/>
        <end position="436"/>
    </location>
</feature>
<dbReference type="NCBIfam" id="TIGR02800">
    <property type="entry name" value="propeller_TolB"/>
    <property type="match status" value="1"/>
</dbReference>
<evidence type="ECO:0000313" key="8">
    <source>
        <dbReference type="Proteomes" id="UP000283993"/>
    </source>
</evidence>
<name>A0A423PK20_9GAMM</name>
<dbReference type="GO" id="GO:0051301">
    <property type="term" value="P:cell division"/>
    <property type="evidence" value="ECO:0007669"/>
    <property type="project" value="UniProtKB-UniRule"/>
</dbReference>
<comment type="similarity">
    <text evidence="2 5">Belongs to the TolB family.</text>
</comment>
<keyword evidence="8" id="KW-1185">Reference proteome</keyword>
<feature type="domain" description="TolB N-terminal" evidence="6">
    <location>
        <begin position="30"/>
        <end position="132"/>
    </location>
</feature>
<comment type="subunit">
    <text evidence="5">The Tol-Pal system is composed of five core proteins: the inner membrane proteins TolA, TolQ and TolR, the periplasmic protein TolB and the outer membrane protein Pal. They form a network linking the inner and outer membranes and the peptidoglycan layer.</text>
</comment>
<dbReference type="EMBL" id="AYKH01000027">
    <property type="protein sequence ID" value="ROO25862.1"/>
    <property type="molecule type" value="Genomic_DNA"/>
</dbReference>
<dbReference type="InterPro" id="IPR014167">
    <property type="entry name" value="Tol-Pal_TolB"/>
</dbReference>
<comment type="subcellular location">
    <subcellularLocation>
        <location evidence="1 5">Periplasm</location>
    </subcellularLocation>
</comment>
<dbReference type="PANTHER" id="PTHR36842">
    <property type="entry name" value="PROTEIN TOLB HOMOLOG"/>
    <property type="match status" value="1"/>
</dbReference>
<dbReference type="HAMAP" id="MF_00671">
    <property type="entry name" value="TolB"/>
    <property type="match status" value="1"/>
</dbReference>
<dbReference type="InterPro" id="IPR007195">
    <property type="entry name" value="TolB_N"/>
</dbReference>
<dbReference type="Gene3D" id="2.120.10.30">
    <property type="entry name" value="TolB, C-terminal domain"/>
    <property type="match status" value="1"/>
</dbReference>
<organism evidence="7 8">
    <name type="scientific">Salinisphaera orenii MK-B5</name>
    <dbReference type="NCBI Taxonomy" id="856730"/>
    <lineage>
        <taxon>Bacteria</taxon>
        <taxon>Pseudomonadati</taxon>
        <taxon>Pseudomonadota</taxon>
        <taxon>Gammaproteobacteria</taxon>
        <taxon>Salinisphaerales</taxon>
        <taxon>Salinisphaeraceae</taxon>
        <taxon>Salinisphaera</taxon>
    </lineage>
</organism>
<dbReference type="Pfam" id="PF04052">
    <property type="entry name" value="TolB_N"/>
    <property type="match status" value="1"/>
</dbReference>
<keyword evidence="3 5" id="KW-0732">Signal</keyword>
<dbReference type="GO" id="GO:0042597">
    <property type="term" value="C:periplasmic space"/>
    <property type="evidence" value="ECO:0007669"/>
    <property type="project" value="UniProtKB-SubCell"/>
</dbReference>
<sequence length="436" mass="47174" precursor="true">MKATTPRSILLGTAALALSLLAIMPARAALQVDITESADGAVPIAIAPFDSSGQTLPLDIAQVASDDLESTGLFDVLDRDSMVATPSDPDEVNYQNWRSASVDNLVVGSAEANGSGGYRIRFDLLDVYQERSISSFQLNAGGNELRDAAHTIANLVYEKFIGEKGYFLSRIAYITMAQESGGLRYRLIVSDYDGYNPATVYSSRDPIMSPAWSPDGSKLAYVAFDVDRGRSSLRVQDLASGNIREISAREGINGAPAWSPDGDALALTLSYRGNPEIYRYDLNTNQLTQLTNNGAIDTEATWSPDGQHIAFTSDRGGKPQIYRMRRDGSQVERMTYDGESNQGADFSPDGDKLALVQKSGSGFRIAVQDLETNNIRIVSEGPLDDSPNFAPNGQAIIYAKQGRNNELATVTIDGETKTRLSQSGEVREPAWGPLGY</sequence>
<dbReference type="Pfam" id="PF07676">
    <property type="entry name" value="PD40"/>
    <property type="match status" value="3"/>
</dbReference>
<proteinExistence type="inferred from homology"/>
<keyword evidence="5" id="KW-0131">Cell cycle</keyword>
<dbReference type="SUPFAM" id="SSF69304">
    <property type="entry name" value="Tricorn protease N-terminal domain"/>
    <property type="match status" value="1"/>
</dbReference>
<keyword evidence="4 5" id="KW-0574">Periplasm</keyword>
<evidence type="ECO:0000256" key="5">
    <source>
        <dbReference type="HAMAP-Rule" id="MF_00671"/>
    </source>
</evidence>
<dbReference type="RefSeq" id="WP_123631619.1">
    <property type="nucleotide sequence ID" value="NZ_AYKH01000027.1"/>
</dbReference>
<accession>A0A423PK20</accession>
<reference evidence="7 8" key="1">
    <citation type="submission" date="2013-10" db="EMBL/GenBank/DDBJ databases">
        <title>Salinisphaera orenii MK-B5 Genome Sequencing.</title>
        <authorList>
            <person name="Lai Q."/>
            <person name="Li C."/>
            <person name="Shao Z."/>
        </authorList>
    </citation>
    <scope>NUCLEOTIDE SEQUENCE [LARGE SCALE GENOMIC DNA]</scope>
    <source>
        <strain evidence="7 8">MK-B5</strain>
    </source>
</reference>
<dbReference type="Gene3D" id="3.40.50.10070">
    <property type="entry name" value="TolB, N-terminal domain"/>
    <property type="match status" value="1"/>
</dbReference>
<evidence type="ECO:0000256" key="3">
    <source>
        <dbReference type="ARBA" id="ARBA00022729"/>
    </source>
</evidence>
<dbReference type="SUPFAM" id="SSF52964">
    <property type="entry name" value="TolB, N-terminal domain"/>
    <property type="match status" value="1"/>
</dbReference>
<dbReference type="GO" id="GO:0017038">
    <property type="term" value="P:protein import"/>
    <property type="evidence" value="ECO:0007669"/>
    <property type="project" value="InterPro"/>
</dbReference>
<dbReference type="Proteomes" id="UP000283993">
    <property type="component" value="Unassembled WGS sequence"/>
</dbReference>
<evidence type="ECO:0000256" key="1">
    <source>
        <dbReference type="ARBA" id="ARBA00004418"/>
    </source>
</evidence>
<feature type="signal peptide" evidence="5">
    <location>
        <begin position="1"/>
        <end position="28"/>
    </location>
</feature>
<evidence type="ECO:0000259" key="6">
    <source>
        <dbReference type="Pfam" id="PF04052"/>
    </source>
</evidence>
<evidence type="ECO:0000256" key="4">
    <source>
        <dbReference type="ARBA" id="ARBA00022764"/>
    </source>
</evidence>
<dbReference type="PANTHER" id="PTHR36842:SF1">
    <property type="entry name" value="PROTEIN TOLB"/>
    <property type="match status" value="1"/>
</dbReference>
<evidence type="ECO:0000256" key="2">
    <source>
        <dbReference type="ARBA" id="ARBA00009820"/>
    </source>
</evidence>
<dbReference type="InterPro" id="IPR011659">
    <property type="entry name" value="WD40"/>
</dbReference>
<gene>
    <name evidence="5" type="primary">tolB</name>
    <name evidence="7" type="ORF">SAOR_11830</name>
</gene>
<dbReference type="AlphaFoldDB" id="A0A423PK20"/>
<comment type="caution">
    <text evidence="7">The sequence shown here is derived from an EMBL/GenBank/DDBJ whole genome shotgun (WGS) entry which is preliminary data.</text>
</comment>
<dbReference type="InterPro" id="IPR011042">
    <property type="entry name" value="6-blade_b-propeller_TolB-like"/>
</dbReference>
<protein>
    <recommendedName>
        <fullName evidence="5">Tol-Pal system protein TolB</fullName>
    </recommendedName>
</protein>
<comment type="function">
    <text evidence="5">Part of the Tol-Pal system, which plays a role in outer membrane invagination during cell division and is important for maintaining outer membrane integrity.</text>
</comment>
<keyword evidence="5" id="KW-0132">Cell division</keyword>